<dbReference type="EMBL" id="JAFKCV010000001">
    <property type="protein sequence ID" value="MBN7823821.1"/>
    <property type="molecule type" value="Genomic_DNA"/>
</dbReference>
<keyword evidence="5" id="KW-0520">NAD</keyword>
<dbReference type="GO" id="GO:0003856">
    <property type="term" value="F:3-dehydroquinate synthase activity"/>
    <property type="evidence" value="ECO:0007669"/>
    <property type="project" value="UniProtKB-EC"/>
</dbReference>
<dbReference type="Gene3D" id="1.20.1090.10">
    <property type="entry name" value="Dehydroquinate synthase-like - alpha domain"/>
    <property type="match status" value="1"/>
</dbReference>
<keyword evidence="4" id="KW-0479">Metal-binding</keyword>
<dbReference type="NCBIfam" id="NF004852">
    <property type="entry name" value="PRK06203.1"/>
    <property type="match status" value="1"/>
</dbReference>
<dbReference type="RefSeq" id="WP_206571933.1">
    <property type="nucleotide sequence ID" value="NZ_JAFKCV010000001.1"/>
</dbReference>
<evidence type="ECO:0000256" key="5">
    <source>
        <dbReference type="ARBA" id="ARBA00023027"/>
    </source>
</evidence>
<dbReference type="GO" id="GO:0008652">
    <property type="term" value="P:amino acid biosynthetic process"/>
    <property type="evidence" value="ECO:0007669"/>
    <property type="project" value="UniProtKB-KW"/>
</dbReference>
<dbReference type="InterPro" id="IPR056179">
    <property type="entry name" value="DHQS_C"/>
</dbReference>
<evidence type="ECO:0000256" key="6">
    <source>
        <dbReference type="ARBA" id="ARBA00023141"/>
    </source>
</evidence>
<keyword evidence="3" id="KW-0028">Amino-acid biosynthesis</keyword>
<comment type="cofactor">
    <cofactor evidence="2">
        <name>Co(2+)</name>
        <dbReference type="ChEBI" id="CHEBI:48828"/>
    </cofactor>
</comment>
<accession>A0A939DL18</accession>
<name>A0A939DL18_9ALTE</name>
<evidence type="ECO:0000313" key="12">
    <source>
        <dbReference type="Proteomes" id="UP000664654"/>
    </source>
</evidence>
<evidence type="ECO:0000256" key="7">
    <source>
        <dbReference type="ARBA" id="ARBA00023239"/>
    </source>
</evidence>
<comment type="cofactor">
    <cofactor evidence="1">
        <name>NAD(+)</name>
        <dbReference type="ChEBI" id="CHEBI:57540"/>
    </cofactor>
</comment>
<dbReference type="Pfam" id="PF24621">
    <property type="entry name" value="DHQS_C"/>
    <property type="match status" value="1"/>
</dbReference>
<gene>
    <name evidence="11" type="ORF">J0A66_01165</name>
</gene>
<evidence type="ECO:0000259" key="9">
    <source>
        <dbReference type="Pfam" id="PF01761"/>
    </source>
</evidence>
<dbReference type="PANTHER" id="PTHR43622:SF7">
    <property type="entry name" value="3-DEHYDROQUINATE SYNTHASE, CHLOROPLASTIC"/>
    <property type="match status" value="1"/>
</dbReference>
<reference evidence="11" key="1">
    <citation type="submission" date="2021-03" db="EMBL/GenBank/DDBJ databases">
        <title>novel species isolated from a fishpond in China.</title>
        <authorList>
            <person name="Lu H."/>
            <person name="Cai Z."/>
        </authorList>
    </citation>
    <scope>NUCLEOTIDE SEQUENCE</scope>
    <source>
        <strain evidence="11">JCM 30855</strain>
    </source>
</reference>
<dbReference type="SUPFAM" id="SSF56796">
    <property type="entry name" value="Dehydroquinate synthase-like"/>
    <property type="match status" value="1"/>
</dbReference>
<organism evidence="11 12">
    <name type="scientific">Bowmanella dokdonensis</name>
    <dbReference type="NCBI Taxonomy" id="751969"/>
    <lineage>
        <taxon>Bacteria</taxon>
        <taxon>Pseudomonadati</taxon>
        <taxon>Pseudomonadota</taxon>
        <taxon>Gammaproteobacteria</taxon>
        <taxon>Alteromonadales</taxon>
        <taxon>Alteromonadaceae</taxon>
        <taxon>Bowmanella</taxon>
    </lineage>
</organism>
<feature type="domain" description="3-dehydroquinate synthase C-terminal" evidence="10">
    <location>
        <begin position="208"/>
        <end position="341"/>
    </location>
</feature>
<dbReference type="EC" id="4.2.3.4" evidence="11"/>
<dbReference type="AlphaFoldDB" id="A0A939DL18"/>
<comment type="caution">
    <text evidence="11">The sequence shown here is derived from an EMBL/GenBank/DDBJ whole genome shotgun (WGS) entry which is preliminary data.</text>
</comment>
<evidence type="ECO:0000256" key="4">
    <source>
        <dbReference type="ARBA" id="ARBA00022723"/>
    </source>
</evidence>
<dbReference type="InterPro" id="IPR030960">
    <property type="entry name" value="DHQS/DOIS_N"/>
</dbReference>
<keyword evidence="8" id="KW-0170">Cobalt</keyword>
<dbReference type="InterPro" id="IPR050071">
    <property type="entry name" value="Dehydroquinate_synthase"/>
</dbReference>
<dbReference type="Proteomes" id="UP000664654">
    <property type="component" value="Unassembled WGS sequence"/>
</dbReference>
<dbReference type="InterPro" id="IPR030963">
    <property type="entry name" value="DHQ_synth_fam"/>
</dbReference>
<sequence length="398" mass="43086">MDVAQRLANSSAEQMPGDLEAAFQVPFHFAVRFTREVFSPANSTLSRELCTEDGAPGNVLFFVDDNLLQALPGLTAKVTAYCSFHQVRLLAPPVPVKAGEVGKQGDELAKLHQQLLDLGVDRHNFVCAIGGGAVLDLVGFACSTFHRGVPLIRIPTTVLAQNDAGIGVKNGINALGHKNLLGNFCPPKAVINDFGLLATLSRRDKRAGLAEAIKVALIQDAGFFAWLEGNASALAAFEPEASQFAIYRCAQLHLHKITLGGDPFERGNGRPLDYGHWSAHKLEVLSNHRIRHGEAVAVGMLLDAFYANLVGLLHEQALARLLSLLVRLEFPLWYPELADQEAILQGLEDFRQHLGGDLSIPMLTGIGSALDVQQIDRGQMISALERLRTAEESAPGCR</sequence>
<evidence type="ECO:0000256" key="3">
    <source>
        <dbReference type="ARBA" id="ARBA00022605"/>
    </source>
</evidence>
<dbReference type="CDD" id="cd08198">
    <property type="entry name" value="DHQS-like"/>
    <property type="match status" value="1"/>
</dbReference>
<dbReference type="GO" id="GO:0009073">
    <property type="term" value="P:aromatic amino acid family biosynthetic process"/>
    <property type="evidence" value="ECO:0007669"/>
    <property type="project" value="UniProtKB-KW"/>
</dbReference>
<dbReference type="Gene3D" id="3.40.50.1970">
    <property type="match status" value="1"/>
</dbReference>
<keyword evidence="6" id="KW-0057">Aromatic amino acid biosynthesis</keyword>
<proteinExistence type="predicted"/>
<dbReference type="PIRSF" id="PIRSF001455">
    <property type="entry name" value="DHQ_synth"/>
    <property type="match status" value="1"/>
</dbReference>
<evidence type="ECO:0000256" key="1">
    <source>
        <dbReference type="ARBA" id="ARBA00001911"/>
    </source>
</evidence>
<evidence type="ECO:0000256" key="2">
    <source>
        <dbReference type="ARBA" id="ARBA00001941"/>
    </source>
</evidence>
<keyword evidence="7 11" id="KW-0456">Lyase</keyword>
<keyword evidence="12" id="KW-1185">Reference proteome</keyword>
<feature type="domain" description="3-dehydroquinate synthase N-terminal" evidence="9">
    <location>
        <begin position="95"/>
        <end position="205"/>
    </location>
</feature>
<dbReference type="Pfam" id="PF01761">
    <property type="entry name" value="DHQ_synthase"/>
    <property type="match status" value="1"/>
</dbReference>
<evidence type="ECO:0000259" key="10">
    <source>
        <dbReference type="Pfam" id="PF24621"/>
    </source>
</evidence>
<dbReference type="PANTHER" id="PTHR43622">
    <property type="entry name" value="3-DEHYDROQUINATE SYNTHASE"/>
    <property type="match status" value="1"/>
</dbReference>
<dbReference type="GO" id="GO:0046872">
    <property type="term" value="F:metal ion binding"/>
    <property type="evidence" value="ECO:0007669"/>
    <property type="project" value="UniProtKB-KW"/>
</dbReference>
<protein>
    <submittedName>
        <fullName evidence="11">3-dehydroquinate synthase</fullName>
        <ecNumber evidence="11">4.2.3.4</ecNumber>
    </submittedName>
</protein>
<evidence type="ECO:0000256" key="8">
    <source>
        <dbReference type="ARBA" id="ARBA00023285"/>
    </source>
</evidence>
<evidence type="ECO:0000313" key="11">
    <source>
        <dbReference type="EMBL" id="MBN7823821.1"/>
    </source>
</evidence>